<dbReference type="RefSeq" id="XP_069203093.1">
    <property type="nucleotide sequence ID" value="XM_069345264.1"/>
</dbReference>
<dbReference type="InterPro" id="IPR051412">
    <property type="entry name" value="Formin_Homology_Diaphanous_sf"/>
</dbReference>
<keyword evidence="4" id="KW-1185">Reference proteome</keyword>
<evidence type="ECO:0000256" key="2">
    <source>
        <dbReference type="SAM" id="MobiDB-lite"/>
    </source>
</evidence>
<feature type="coiled-coil region" evidence="1">
    <location>
        <begin position="170"/>
        <end position="301"/>
    </location>
</feature>
<evidence type="ECO:0000313" key="4">
    <source>
        <dbReference type="Proteomes" id="UP001562354"/>
    </source>
</evidence>
<dbReference type="PANTHER" id="PTHR45691">
    <property type="entry name" value="PROTEIN DIAPHANOUS"/>
    <property type="match status" value="1"/>
</dbReference>
<dbReference type="PANTHER" id="PTHR45691:SF6">
    <property type="entry name" value="PROTEIN DIAPHANOUS"/>
    <property type="match status" value="1"/>
</dbReference>
<name>A0ABR3PKZ6_9PEZI</name>
<feature type="region of interest" description="Disordered" evidence="2">
    <location>
        <begin position="1"/>
        <end position="87"/>
    </location>
</feature>
<dbReference type="EMBL" id="JBFMKM010000004">
    <property type="protein sequence ID" value="KAL1306821.1"/>
    <property type="molecule type" value="Genomic_DNA"/>
</dbReference>
<comment type="caution">
    <text evidence="3">The sequence shown here is derived from an EMBL/GenBank/DDBJ whole genome shotgun (WGS) entry which is preliminary data.</text>
</comment>
<sequence length="453" mass="53136">MWDYEHDHEQWQYNRPPPPPPPPPRYVPNPYRRSAHLSPDPPFDSSLHRSRSYGHGPRPEINIYNYQDQHNDQDQRTSPPPPVAMAPVYEAASRGRQEVSLADQLLTAEIAGMRLDRIARSSRSRGRSDAQLFEHHYHHHTSPPPVAAAAAPAPAPAPVAAAPVAAGPSSDIYKWQVEQLEREKREAEQRRYWDARRRIDAEEAEAERKRIIDEHDRAAAVRAARQRDEEQKLLDKIERDKREAKAEEKRIVERYEREQREQEEREEAALKEFERKRKERIEAEEKKKKAEQEKLETEMRNRLLKAGYSLEDAEVVLSGKKSKKKSKSSDENVVVIEEWTTIVHGQPLAPPRHVPQHVPIYPRIHKKYLDTQTLIYYQIPYEFDRANGDYIVILREMSNAETEELFDHTRRLRKRQLLLEPAPKRGQKQFAFVRPKRDRSRSAVKRDIRIVQL</sequence>
<feature type="compositionally biased region" description="Pro residues" evidence="2">
    <location>
        <begin position="15"/>
        <end position="27"/>
    </location>
</feature>
<evidence type="ECO:0000313" key="3">
    <source>
        <dbReference type="EMBL" id="KAL1306821.1"/>
    </source>
</evidence>
<reference evidence="3 4" key="1">
    <citation type="submission" date="2024-07" db="EMBL/GenBank/DDBJ databases">
        <title>Draft sequence of the Neodothiora populina.</title>
        <authorList>
            <person name="Drown D.D."/>
            <person name="Schuette U.S."/>
            <person name="Buechlein A.B."/>
            <person name="Rusch D.R."/>
            <person name="Winton L.W."/>
            <person name="Adams G.A."/>
        </authorList>
    </citation>
    <scope>NUCLEOTIDE SEQUENCE [LARGE SCALE GENOMIC DNA]</scope>
    <source>
        <strain evidence="3 4">CPC 39397</strain>
    </source>
</reference>
<dbReference type="Proteomes" id="UP001562354">
    <property type="component" value="Unassembled WGS sequence"/>
</dbReference>
<evidence type="ECO:0000256" key="1">
    <source>
        <dbReference type="SAM" id="Coils"/>
    </source>
</evidence>
<feature type="compositionally biased region" description="Basic and acidic residues" evidence="2">
    <location>
        <begin position="1"/>
        <end position="10"/>
    </location>
</feature>
<proteinExistence type="predicted"/>
<protein>
    <submittedName>
        <fullName evidence="3">Uncharacterized protein</fullName>
    </submittedName>
</protein>
<dbReference type="GeneID" id="95979177"/>
<gene>
    <name evidence="3" type="ORF">AAFC00_005478</name>
</gene>
<keyword evidence="1" id="KW-0175">Coiled coil</keyword>
<accession>A0ABR3PKZ6</accession>
<organism evidence="3 4">
    <name type="scientific">Neodothiora populina</name>
    <dbReference type="NCBI Taxonomy" id="2781224"/>
    <lineage>
        <taxon>Eukaryota</taxon>
        <taxon>Fungi</taxon>
        <taxon>Dikarya</taxon>
        <taxon>Ascomycota</taxon>
        <taxon>Pezizomycotina</taxon>
        <taxon>Dothideomycetes</taxon>
        <taxon>Dothideomycetidae</taxon>
        <taxon>Dothideales</taxon>
        <taxon>Dothioraceae</taxon>
        <taxon>Neodothiora</taxon>
    </lineage>
</organism>